<reference evidence="1 2" key="1">
    <citation type="submission" date="2016-07" db="EMBL/GenBank/DDBJ databases">
        <title>Pervasive Adenine N6-methylation of Active Genes in Fungi.</title>
        <authorList>
            <consortium name="DOE Joint Genome Institute"/>
            <person name="Mondo S.J."/>
            <person name="Dannebaum R.O."/>
            <person name="Kuo R.C."/>
            <person name="Labutti K."/>
            <person name="Haridas S."/>
            <person name="Kuo A."/>
            <person name="Salamov A."/>
            <person name="Ahrendt S.R."/>
            <person name="Lipzen A."/>
            <person name="Sullivan W."/>
            <person name="Andreopoulos W.B."/>
            <person name="Clum A."/>
            <person name="Lindquist E."/>
            <person name="Daum C."/>
            <person name="Ramamoorthy G.K."/>
            <person name="Gryganskyi A."/>
            <person name="Culley D."/>
            <person name="Magnuson J.K."/>
            <person name="James T.Y."/>
            <person name="O'Malley M.A."/>
            <person name="Stajich J.E."/>
            <person name="Spatafora J.W."/>
            <person name="Visel A."/>
            <person name="Grigoriev I.V."/>
        </authorList>
    </citation>
    <scope>NUCLEOTIDE SEQUENCE [LARGE SCALE GENOMIC DNA]</scope>
    <source>
        <strain evidence="1 2">CBS 931.73</strain>
    </source>
</reference>
<evidence type="ECO:0000313" key="2">
    <source>
        <dbReference type="Proteomes" id="UP000193498"/>
    </source>
</evidence>
<organism evidence="1 2">
    <name type="scientific">Basidiobolus meristosporus CBS 931.73</name>
    <dbReference type="NCBI Taxonomy" id="1314790"/>
    <lineage>
        <taxon>Eukaryota</taxon>
        <taxon>Fungi</taxon>
        <taxon>Fungi incertae sedis</taxon>
        <taxon>Zoopagomycota</taxon>
        <taxon>Entomophthoromycotina</taxon>
        <taxon>Basidiobolomycetes</taxon>
        <taxon>Basidiobolales</taxon>
        <taxon>Basidiobolaceae</taxon>
        <taxon>Basidiobolus</taxon>
    </lineage>
</organism>
<keyword evidence="2" id="KW-1185">Reference proteome</keyword>
<gene>
    <name evidence="1" type="ORF">K493DRAFT_30041</name>
</gene>
<sequence>MDPADWPPLPRSLRPLAVQCNIIFLHVSRTLAMTCFLLISSHQVLVISCLQIVGQCTLPTGIPLPLSEGIFVPPN</sequence>
<dbReference type="EMBL" id="MCFE01000201">
    <property type="protein sequence ID" value="ORX94567.1"/>
    <property type="molecule type" value="Genomic_DNA"/>
</dbReference>
<proteinExistence type="predicted"/>
<name>A0A1Y1Y9A0_9FUNG</name>
<evidence type="ECO:0000313" key="1">
    <source>
        <dbReference type="EMBL" id="ORX94567.1"/>
    </source>
</evidence>
<dbReference type="AlphaFoldDB" id="A0A1Y1Y9A0"/>
<dbReference type="InParanoid" id="A0A1Y1Y9A0"/>
<comment type="caution">
    <text evidence="1">The sequence shown here is derived from an EMBL/GenBank/DDBJ whole genome shotgun (WGS) entry which is preliminary data.</text>
</comment>
<protein>
    <submittedName>
        <fullName evidence="1">Uncharacterized protein</fullName>
    </submittedName>
</protein>
<dbReference type="Proteomes" id="UP000193498">
    <property type="component" value="Unassembled WGS sequence"/>
</dbReference>
<accession>A0A1Y1Y9A0</accession>